<dbReference type="SUPFAM" id="SSF47413">
    <property type="entry name" value="lambda repressor-like DNA-binding domains"/>
    <property type="match status" value="1"/>
</dbReference>
<dbReference type="InterPro" id="IPR013430">
    <property type="entry name" value="Toxin_antidote_HigA"/>
</dbReference>
<dbReference type="InterPro" id="IPR001387">
    <property type="entry name" value="Cro/C1-type_HTH"/>
</dbReference>
<dbReference type="InterPro" id="IPR010982">
    <property type="entry name" value="Lambda_DNA-bd_dom_sf"/>
</dbReference>
<keyword evidence="4" id="KW-1185">Reference proteome</keyword>
<name>A0ABT7VSA5_9GAMM</name>
<dbReference type="Gene3D" id="1.10.260.40">
    <property type="entry name" value="lambda repressor-like DNA-binding domains"/>
    <property type="match status" value="1"/>
</dbReference>
<reference evidence="3" key="1">
    <citation type="submission" date="2023-06" db="EMBL/GenBank/DDBJ databases">
        <title>Uncultivated large filamentous bacteria from sulfidic sediments reveal new species and different genomic features in energy metabolism and defense.</title>
        <authorList>
            <person name="Fonseca A."/>
        </authorList>
    </citation>
    <scope>NUCLEOTIDE SEQUENCE</scope>
    <source>
        <strain evidence="3">HSG4</strain>
    </source>
</reference>
<evidence type="ECO:0000313" key="4">
    <source>
        <dbReference type="Proteomes" id="UP001171945"/>
    </source>
</evidence>
<comment type="caution">
    <text evidence="3">The sequence shown here is derived from an EMBL/GenBank/DDBJ whole genome shotgun (WGS) entry which is preliminary data.</text>
</comment>
<evidence type="ECO:0000259" key="2">
    <source>
        <dbReference type="PROSITE" id="PS50943"/>
    </source>
</evidence>
<dbReference type="PROSITE" id="PS50943">
    <property type="entry name" value="HTH_CROC1"/>
    <property type="match status" value="1"/>
</dbReference>
<evidence type="ECO:0000256" key="1">
    <source>
        <dbReference type="ARBA" id="ARBA00023125"/>
    </source>
</evidence>
<dbReference type="EMBL" id="JAUCGM010000182">
    <property type="protein sequence ID" value="MDM8562515.1"/>
    <property type="molecule type" value="Genomic_DNA"/>
</dbReference>
<keyword evidence="1" id="KW-0238">DNA-binding</keyword>
<accession>A0ABT7VSA5</accession>
<protein>
    <submittedName>
        <fullName evidence="3">HigA family addiction module antitoxin</fullName>
    </submittedName>
</protein>
<gene>
    <name evidence="3" type="ORF">QUF54_04095</name>
</gene>
<dbReference type="PANTHER" id="PTHR36924">
    <property type="entry name" value="ANTITOXIN HIGA-1"/>
    <property type="match status" value="1"/>
</dbReference>
<feature type="domain" description="HTH cro/C1-type" evidence="2">
    <location>
        <begin position="27"/>
        <end position="69"/>
    </location>
</feature>
<dbReference type="PANTHER" id="PTHR36924:SF1">
    <property type="entry name" value="ANTITOXIN HIGA-1"/>
    <property type="match status" value="1"/>
</dbReference>
<dbReference type="NCBIfam" id="TIGR02607">
    <property type="entry name" value="antidote_HigA"/>
    <property type="match status" value="1"/>
</dbReference>
<dbReference type="Proteomes" id="UP001171945">
    <property type="component" value="Unassembled WGS sequence"/>
</dbReference>
<proteinExistence type="predicted"/>
<sequence>MPINQPPIHPGEILQEEFLKPYRITTTELAEKIELSVEQIDAIIKAQQSISTDMALRLSRLFQTSPELWLNGQMKWDIWHLLHGKQANQLDKIRPIVPLTSQLSYLPA</sequence>
<evidence type="ECO:0000313" key="3">
    <source>
        <dbReference type="EMBL" id="MDM8562515.1"/>
    </source>
</evidence>
<dbReference type="Pfam" id="PF01381">
    <property type="entry name" value="HTH_3"/>
    <property type="match status" value="1"/>
</dbReference>
<organism evidence="3 4">
    <name type="scientific">Candidatus Marithioploca araucensis</name>
    <dbReference type="NCBI Taxonomy" id="70273"/>
    <lineage>
        <taxon>Bacteria</taxon>
        <taxon>Pseudomonadati</taxon>
        <taxon>Pseudomonadota</taxon>
        <taxon>Gammaproteobacteria</taxon>
        <taxon>Thiotrichales</taxon>
        <taxon>Thiotrichaceae</taxon>
        <taxon>Candidatus Marithioploca</taxon>
    </lineage>
</organism>